<dbReference type="EMBL" id="CP034438">
    <property type="protein sequence ID" value="AZN29176.1"/>
    <property type="molecule type" value="Genomic_DNA"/>
</dbReference>
<dbReference type="KEGG" id="fsl:EJO69_01820"/>
<organism evidence="1 2">
    <name type="scientific">Flaviflexus salsibiostraticola</name>
    <dbReference type="NCBI Taxonomy" id="1282737"/>
    <lineage>
        <taxon>Bacteria</taxon>
        <taxon>Bacillati</taxon>
        <taxon>Actinomycetota</taxon>
        <taxon>Actinomycetes</taxon>
        <taxon>Actinomycetales</taxon>
        <taxon>Actinomycetaceae</taxon>
        <taxon>Flaviflexus</taxon>
    </lineage>
</organism>
<dbReference type="AlphaFoldDB" id="A0A3Q8WSE5"/>
<evidence type="ECO:0000313" key="1">
    <source>
        <dbReference type="EMBL" id="AZN29176.1"/>
    </source>
</evidence>
<dbReference type="Pfam" id="PF11452">
    <property type="entry name" value="DUF3000"/>
    <property type="match status" value="1"/>
</dbReference>
<protein>
    <submittedName>
        <fullName evidence="1">DUF3000 domain-containing protein</fullName>
    </submittedName>
</protein>
<keyword evidence="2" id="KW-1185">Reference proteome</keyword>
<name>A0A3Q8WSE5_9ACTO</name>
<proteinExistence type="predicted"/>
<sequence length="217" mass="23761">MIPQAGRGRNRASLPARLRAPHSTSRYGASVTDVPPLFLASLDSMRDHAFRREFRIQEIPAPKRIAPWAAALAAEINTTGAPLDPDGYLGEARFVLLYDPDGQPAWNGSFRIVCHVSAPVETELGDDPLLGEVAWSWLTDALDAHGANYHSLNGTVTRQMDETFRGLHLDDSRVTVEVRASWSPHSEDVSDHLDAWAEFACTASGLNPPSVTPLDRL</sequence>
<dbReference type="Proteomes" id="UP000270021">
    <property type="component" value="Chromosome"/>
</dbReference>
<dbReference type="InterPro" id="IPR021555">
    <property type="entry name" value="DUF3000"/>
</dbReference>
<gene>
    <name evidence="1" type="ORF">EJO69_01820</name>
</gene>
<dbReference type="OrthoDB" id="3210980at2"/>
<accession>A0A3Q8WSE5</accession>
<reference evidence="1 2" key="1">
    <citation type="submission" date="2018-12" db="EMBL/GenBank/DDBJ databases">
        <title>Complete genome sequence of Flaviflexus salsibiostraticola KCTC 33148.</title>
        <authorList>
            <person name="Bae J.-W."/>
        </authorList>
    </citation>
    <scope>NUCLEOTIDE SEQUENCE [LARGE SCALE GENOMIC DNA]</scope>
    <source>
        <strain evidence="1 2">KCTC 33148</strain>
    </source>
</reference>
<evidence type="ECO:0000313" key="2">
    <source>
        <dbReference type="Proteomes" id="UP000270021"/>
    </source>
</evidence>